<dbReference type="EMBL" id="JAINDJ010000007">
    <property type="protein sequence ID" value="KAG9441442.1"/>
    <property type="molecule type" value="Genomic_DNA"/>
</dbReference>
<dbReference type="SUPFAM" id="SSF48371">
    <property type="entry name" value="ARM repeat"/>
    <property type="match status" value="1"/>
</dbReference>
<dbReference type="GO" id="GO:0006402">
    <property type="term" value="P:mRNA catabolic process"/>
    <property type="evidence" value="ECO:0007669"/>
    <property type="project" value="InterPro"/>
</dbReference>
<dbReference type="Pfam" id="PF04078">
    <property type="entry name" value="Rcd1"/>
    <property type="match status" value="1"/>
</dbReference>
<protein>
    <submittedName>
        <fullName evidence="2">Uncharacterized protein</fullName>
    </submittedName>
</protein>
<organism evidence="2 3">
    <name type="scientific">Aristolochia fimbriata</name>
    <name type="common">White veined hardy Dutchman's pipe vine</name>
    <dbReference type="NCBI Taxonomy" id="158543"/>
    <lineage>
        <taxon>Eukaryota</taxon>
        <taxon>Viridiplantae</taxon>
        <taxon>Streptophyta</taxon>
        <taxon>Embryophyta</taxon>
        <taxon>Tracheophyta</taxon>
        <taxon>Spermatophyta</taxon>
        <taxon>Magnoliopsida</taxon>
        <taxon>Magnoliidae</taxon>
        <taxon>Piperales</taxon>
        <taxon>Aristolochiaceae</taxon>
        <taxon>Aristolochia</taxon>
    </lineage>
</organism>
<dbReference type="InterPro" id="IPR011989">
    <property type="entry name" value="ARM-like"/>
</dbReference>
<evidence type="ECO:0000313" key="2">
    <source>
        <dbReference type="EMBL" id="KAG9441442.1"/>
    </source>
</evidence>
<dbReference type="GO" id="GO:0030014">
    <property type="term" value="C:CCR4-NOT complex"/>
    <property type="evidence" value="ECO:0007669"/>
    <property type="project" value="InterPro"/>
</dbReference>
<dbReference type="InterPro" id="IPR016024">
    <property type="entry name" value="ARM-type_fold"/>
</dbReference>
<dbReference type="AlphaFoldDB" id="A0AAV7DXY7"/>
<gene>
    <name evidence="2" type="ORF">H6P81_017296</name>
</gene>
<sequence length="406" mass="46722">MYRSRREESEMAVIEEVLRKKEEQWEERSLNLLDGSKIDQEFSAVMHRKRGVRRHQLKWLGKPMGIPEVIVELQDQDRRESALRALSNFLLEKREEDAENYNRAGFLLFNSCGTMTILLQEVLSFYWKMTYGTHTVRSSKRLANVLTLLQAIAANSEIRRKFVTIGILNFLVPLIMFKSEEETFRNVQAISLSVLGILCQGREPHIIQWATENDIVDACCFAIKFGNELSKVVAMHILEAVLQDTAGLNYIFYRMDEKLLLDLLKTLKNLAYISYFLYRGLELLLEFLPGALSDGSLTEVMEEFPIIKKLHKQLLVNIGKKFEISPINKCHEFFHNPIEETTILSNLWYPVSNLMSAVTTPQCVSSFCQPYVAATYQLFPQPHLIGEASASFRTPPGKRSSPSWGW</sequence>
<name>A0AAV7DXY7_ARIFI</name>
<proteinExistence type="inferred from homology"/>
<comment type="similarity">
    <text evidence="1">Belongs to the CNOT9 family.</text>
</comment>
<keyword evidence="3" id="KW-1185">Reference proteome</keyword>
<dbReference type="InterPro" id="IPR007216">
    <property type="entry name" value="CNOT9"/>
</dbReference>
<dbReference type="PANTHER" id="PTHR12262">
    <property type="entry name" value="CCR4-NOT TRANSCRIPTION COMPLEX SUBUNIT 9"/>
    <property type="match status" value="1"/>
</dbReference>
<comment type="caution">
    <text evidence="2">The sequence shown here is derived from an EMBL/GenBank/DDBJ whole genome shotgun (WGS) entry which is preliminary data.</text>
</comment>
<dbReference type="Proteomes" id="UP000825729">
    <property type="component" value="Unassembled WGS sequence"/>
</dbReference>
<accession>A0AAV7DXY7</accession>
<dbReference type="Gene3D" id="1.25.10.10">
    <property type="entry name" value="Leucine-rich Repeat Variant"/>
    <property type="match status" value="1"/>
</dbReference>
<evidence type="ECO:0000256" key="1">
    <source>
        <dbReference type="ARBA" id="ARBA00006385"/>
    </source>
</evidence>
<evidence type="ECO:0000313" key="3">
    <source>
        <dbReference type="Proteomes" id="UP000825729"/>
    </source>
</evidence>
<reference evidence="2 3" key="1">
    <citation type="submission" date="2021-07" db="EMBL/GenBank/DDBJ databases">
        <title>The Aristolochia fimbriata genome: insights into angiosperm evolution, floral development and chemical biosynthesis.</title>
        <authorList>
            <person name="Jiao Y."/>
        </authorList>
    </citation>
    <scope>NUCLEOTIDE SEQUENCE [LARGE SCALE GENOMIC DNA]</scope>
    <source>
        <strain evidence="2">IBCAS-2021</strain>
        <tissue evidence="2">Leaf</tissue>
    </source>
</reference>